<dbReference type="PROSITE" id="PS51804">
    <property type="entry name" value="ZF_C2HC_LYAR"/>
    <property type="match status" value="2"/>
</dbReference>
<keyword evidence="6" id="KW-0539">Nucleus</keyword>
<dbReference type="GO" id="GO:0005730">
    <property type="term" value="C:nucleolus"/>
    <property type="evidence" value="ECO:0007669"/>
    <property type="project" value="TreeGrafter"/>
</dbReference>
<evidence type="ECO:0000256" key="5">
    <source>
        <dbReference type="ARBA" id="ARBA00022833"/>
    </source>
</evidence>
<evidence type="ECO:0000256" key="3">
    <source>
        <dbReference type="ARBA" id="ARBA00022737"/>
    </source>
</evidence>
<keyword evidence="3" id="KW-0677">Repeat</keyword>
<dbReference type="GO" id="GO:0000122">
    <property type="term" value="P:negative regulation of transcription by RNA polymerase II"/>
    <property type="evidence" value="ECO:0007669"/>
    <property type="project" value="TreeGrafter"/>
</dbReference>
<dbReference type="GO" id="GO:0008270">
    <property type="term" value="F:zinc ion binding"/>
    <property type="evidence" value="ECO:0007669"/>
    <property type="project" value="UniProtKB-KW"/>
</dbReference>
<feature type="compositionally biased region" description="Polar residues" evidence="8">
    <location>
        <begin position="112"/>
        <end position="134"/>
    </location>
</feature>
<comment type="subcellular location">
    <subcellularLocation>
        <location evidence="1">Nucleus</location>
    </subcellularLocation>
</comment>
<evidence type="ECO:0000256" key="7">
    <source>
        <dbReference type="PROSITE-ProRule" id="PRU01145"/>
    </source>
</evidence>
<feature type="region of interest" description="Disordered" evidence="8">
    <location>
        <begin position="77"/>
        <end position="202"/>
    </location>
</feature>
<dbReference type="GeneID" id="94286654"/>
<accession>A0A836I533</accession>
<dbReference type="PANTHER" id="PTHR13100:SF10">
    <property type="entry name" value="CELL GROWTH-REGULATING NUCLEOLAR PROTEIN"/>
    <property type="match status" value="1"/>
</dbReference>
<evidence type="ECO:0000259" key="9">
    <source>
        <dbReference type="Pfam" id="PF08790"/>
    </source>
</evidence>
<keyword evidence="5" id="KW-0862">Zinc</keyword>
<dbReference type="Gene3D" id="3.30.1490.490">
    <property type="match status" value="1"/>
</dbReference>
<proteinExistence type="predicted"/>
<evidence type="ECO:0000256" key="1">
    <source>
        <dbReference type="ARBA" id="ARBA00004123"/>
    </source>
</evidence>
<dbReference type="FunFam" id="3.30.1490.490:FF:000001">
    <property type="entry name" value="cell growth-regulating nucleolar protein-like"/>
    <property type="match status" value="1"/>
</dbReference>
<evidence type="ECO:0000313" key="11">
    <source>
        <dbReference type="Proteomes" id="UP000674318"/>
    </source>
</evidence>
<evidence type="ECO:0000256" key="2">
    <source>
        <dbReference type="ARBA" id="ARBA00022723"/>
    </source>
</evidence>
<dbReference type="Pfam" id="PF08790">
    <property type="entry name" value="zf-LYAR"/>
    <property type="match status" value="1"/>
</dbReference>
<evidence type="ECO:0000313" key="10">
    <source>
        <dbReference type="EMBL" id="KAG5490406.1"/>
    </source>
</evidence>
<comment type="caution">
    <text evidence="10">The sequence shown here is derived from an EMBL/GenBank/DDBJ whole genome shotgun (WGS) entry which is preliminary data.</text>
</comment>
<name>A0A836I533_9TRYP</name>
<dbReference type="InterPro" id="IPR036236">
    <property type="entry name" value="Znf_C2H2_sf"/>
</dbReference>
<dbReference type="OrthoDB" id="21474at2759"/>
<protein>
    <recommendedName>
        <fullName evidence="9">Zinc finger C2H2 LYAR-type domain-containing protein</fullName>
    </recommendedName>
</protein>
<dbReference type="SUPFAM" id="SSF57667">
    <property type="entry name" value="beta-beta-alpha zinc fingers"/>
    <property type="match status" value="2"/>
</dbReference>
<feature type="domain" description="Zinc finger C2H2 LYAR-type" evidence="9">
    <location>
        <begin position="30"/>
        <end position="57"/>
    </location>
</feature>
<dbReference type="AlphaFoldDB" id="A0A836I533"/>
<evidence type="ECO:0000256" key="8">
    <source>
        <dbReference type="SAM" id="MobiDB-lite"/>
    </source>
</evidence>
<sequence length="333" mass="35346">MVSFTCNYCQDVVKKPKVQSHAISCGGDTFTCVDCMHVFDLNTIKGHTSCVTEEEKYQGKWKKKIGNTALKTDAKLGDGACNGIKRPPRAPMNDLSSSEDSDGSWATRRKVTSTNPLNKKTASAPGTKTHSSLTAHGGQRCPGESLTSDDDEVGEGAFKNSMMPAPKKLKTAHAASPTPPLTCPVPGSAPRARSPADKSPSAIKSPVALAALVQRDPSMDVKTKSKRMVEQADKKGSPLLLPRSTTSTDCIVPSFVLGTSGEVADIVADVLSNKSVSSMFTKDLARELVKRYAKRIAKSVRHAVEAAVELGVLTIDNEGKVSPLQGAREAGHT</sequence>
<evidence type="ECO:0000256" key="6">
    <source>
        <dbReference type="ARBA" id="ARBA00023242"/>
    </source>
</evidence>
<dbReference type="GO" id="GO:0006364">
    <property type="term" value="P:rRNA processing"/>
    <property type="evidence" value="ECO:0007669"/>
    <property type="project" value="TreeGrafter"/>
</dbReference>
<dbReference type="KEGG" id="phet:94286654"/>
<dbReference type="RefSeq" id="XP_067752734.1">
    <property type="nucleotide sequence ID" value="XM_067896577.1"/>
</dbReference>
<dbReference type="GO" id="GO:0003677">
    <property type="term" value="F:DNA binding"/>
    <property type="evidence" value="ECO:0007669"/>
    <property type="project" value="InterPro"/>
</dbReference>
<gene>
    <name evidence="10" type="ORF">JKF63_00526</name>
</gene>
<reference evidence="10 11" key="1">
    <citation type="submission" date="2021-02" db="EMBL/GenBank/DDBJ databases">
        <title>Porcisia hertigi Genome sequencing and assembly.</title>
        <authorList>
            <person name="Almutairi H."/>
            <person name="Gatherer D."/>
        </authorList>
    </citation>
    <scope>NUCLEOTIDE SEQUENCE [LARGE SCALE GENOMIC DNA]</scope>
    <source>
        <strain evidence="10 11">C119</strain>
    </source>
</reference>
<keyword evidence="2" id="KW-0479">Metal-binding</keyword>
<dbReference type="PANTHER" id="PTHR13100">
    <property type="entry name" value="CELL GROWTH-REGULATING NUCLEOLAR PROTEIN LYAR"/>
    <property type="match status" value="1"/>
</dbReference>
<dbReference type="InterPro" id="IPR039999">
    <property type="entry name" value="LYAR"/>
</dbReference>
<evidence type="ECO:0000256" key="4">
    <source>
        <dbReference type="ARBA" id="ARBA00022771"/>
    </source>
</evidence>
<dbReference type="Proteomes" id="UP000674318">
    <property type="component" value="Unassembled WGS sequence"/>
</dbReference>
<dbReference type="InterPro" id="IPR014898">
    <property type="entry name" value="Znf_C2H2_LYAR"/>
</dbReference>
<dbReference type="EMBL" id="JAFJZO010000036">
    <property type="protein sequence ID" value="KAG5490406.1"/>
    <property type="molecule type" value="Genomic_DNA"/>
</dbReference>
<keyword evidence="4 7" id="KW-0863">Zinc-finger</keyword>
<keyword evidence="11" id="KW-1185">Reference proteome</keyword>
<organism evidence="10 11">
    <name type="scientific">Porcisia hertigi</name>
    <dbReference type="NCBI Taxonomy" id="2761500"/>
    <lineage>
        <taxon>Eukaryota</taxon>
        <taxon>Discoba</taxon>
        <taxon>Euglenozoa</taxon>
        <taxon>Kinetoplastea</taxon>
        <taxon>Metakinetoplastina</taxon>
        <taxon>Trypanosomatida</taxon>
        <taxon>Trypanosomatidae</taxon>
        <taxon>Leishmaniinae</taxon>
        <taxon>Porcisia</taxon>
    </lineage>
</organism>